<keyword evidence="3" id="KW-0238">DNA-binding</keyword>
<accession>A0ABM8CT93</accession>
<organism evidence="6 7">
    <name type="scientific">Nocardia sputorum</name>
    <dbReference type="NCBI Taxonomy" id="2984338"/>
    <lineage>
        <taxon>Bacteria</taxon>
        <taxon>Bacillati</taxon>
        <taxon>Actinomycetota</taxon>
        <taxon>Actinomycetes</taxon>
        <taxon>Mycobacteriales</taxon>
        <taxon>Nocardiaceae</taxon>
        <taxon>Nocardia</taxon>
    </lineage>
</organism>
<keyword evidence="4" id="KW-0804">Transcription</keyword>
<dbReference type="Gene3D" id="1.10.1660.10">
    <property type="match status" value="1"/>
</dbReference>
<dbReference type="InterPro" id="IPR009061">
    <property type="entry name" value="DNA-bd_dom_put_sf"/>
</dbReference>
<reference evidence="6 7" key="1">
    <citation type="submission" date="2022-11" db="EMBL/GenBank/DDBJ databases">
        <title>Genome Sequencing of Nocardia sp. ON39_IFM12276 and assembly.</title>
        <authorList>
            <person name="Shimojima M."/>
            <person name="Toyokawa M."/>
            <person name="Uesaka K."/>
        </authorList>
    </citation>
    <scope>NUCLEOTIDE SEQUENCE [LARGE SCALE GENOMIC DNA]</scope>
    <source>
        <strain evidence="6 7">IFM 12276</strain>
    </source>
</reference>
<proteinExistence type="predicted"/>
<dbReference type="RefSeq" id="WP_281878175.1">
    <property type="nucleotide sequence ID" value="NZ_AP026976.1"/>
</dbReference>
<dbReference type="PROSITE" id="PS50937">
    <property type="entry name" value="HTH_MERR_2"/>
    <property type="match status" value="1"/>
</dbReference>
<evidence type="ECO:0000313" key="6">
    <source>
        <dbReference type="EMBL" id="BDT98179.1"/>
    </source>
</evidence>
<gene>
    <name evidence="6" type="ORF">IFM12276_12080</name>
</gene>
<feature type="domain" description="HTH merR-type" evidence="5">
    <location>
        <begin position="1"/>
        <end position="69"/>
    </location>
</feature>
<keyword evidence="2" id="KW-0805">Transcription regulation</keyword>
<evidence type="ECO:0000259" key="5">
    <source>
        <dbReference type="PROSITE" id="PS50937"/>
    </source>
</evidence>
<dbReference type="PANTHER" id="PTHR30204:SF69">
    <property type="entry name" value="MERR-FAMILY TRANSCRIPTIONAL REGULATOR"/>
    <property type="match status" value="1"/>
</dbReference>
<dbReference type="InterPro" id="IPR000551">
    <property type="entry name" value="MerR-type_HTH_dom"/>
</dbReference>
<evidence type="ECO:0000313" key="7">
    <source>
        <dbReference type="Proteomes" id="UP001317870"/>
    </source>
</evidence>
<evidence type="ECO:0000256" key="2">
    <source>
        <dbReference type="ARBA" id="ARBA00023015"/>
    </source>
</evidence>
<evidence type="ECO:0000256" key="1">
    <source>
        <dbReference type="ARBA" id="ARBA00022491"/>
    </source>
</evidence>
<dbReference type="PANTHER" id="PTHR30204">
    <property type="entry name" value="REDOX-CYCLING DRUG-SENSING TRANSCRIPTIONAL ACTIVATOR SOXR"/>
    <property type="match status" value="1"/>
</dbReference>
<dbReference type="SMART" id="SM00422">
    <property type="entry name" value="HTH_MERR"/>
    <property type="match status" value="1"/>
</dbReference>
<dbReference type="Pfam" id="PF13411">
    <property type="entry name" value="MerR_1"/>
    <property type="match status" value="1"/>
</dbReference>
<dbReference type="PRINTS" id="PR00040">
    <property type="entry name" value="HTHMERR"/>
</dbReference>
<dbReference type="InterPro" id="IPR047057">
    <property type="entry name" value="MerR_fam"/>
</dbReference>
<name>A0ABM8CT93_9NOCA</name>
<protein>
    <recommendedName>
        <fullName evidence="5">HTH merR-type domain-containing protein</fullName>
    </recommendedName>
</protein>
<dbReference type="EMBL" id="AP026978">
    <property type="protein sequence ID" value="BDT98179.1"/>
    <property type="molecule type" value="Genomic_DNA"/>
</dbReference>
<keyword evidence="1" id="KW-0678">Repressor</keyword>
<dbReference type="Proteomes" id="UP001317870">
    <property type="component" value="Chromosome"/>
</dbReference>
<evidence type="ECO:0000256" key="3">
    <source>
        <dbReference type="ARBA" id="ARBA00023125"/>
    </source>
</evidence>
<sequence length="135" mass="15375">MPIGAAAELLGVATSTLRWWEKAGLISPEDRRGGRRYYNRAEVRRLAIIQYLRETGLMSLDDIAAVLAGRSADQDWHDVVRTRIESFSTQIERLTAARAYLEHTLHCHRDNPATECPYMAEYIDARLARGHAENH</sequence>
<dbReference type="PROSITE" id="PS00552">
    <property type="entry name" value="HTH_MERR_1"/>
    <property type="match status" value="1"/>
</dbReference>
<dbReference type="SUPFAM" id="SSF46955">
    <property type="entry name" value="Putative DNA-binding domain"/>
    <property type="match status" value="1"/>
</dbReference>
<keyword evidence="7" id="KW-1185">Reference proteome</keyword>
<evidence type="ECO:0000256" key="4">
    <source>
        <dbReference type="ARBA" id="ARBA00023163"/>
    </source>
</evidence>